<dbReference type="PANTHER" id="PTHR44303">
    <property type="entry name" value="DNAJ HOMOLOG SUBFAMILY C MEMBER 16"/>
    <property type="match status" value="1"/>
</dbReference>
<proteinExistence type="predicted"/>
<organism evidence="1 2">
    <name type="scientific">Coptis chinensis</name>
    <dbReference type="NCBI Taxonomy" id="261450"/>
    <lineage>
        <taxon>Eukaryota</taxon>
        <taxon>Viridiplantae</taxon>
        <taxon>Streptophyta</taxon>
        <taxon>Embryophyta</taxon>
        <taxon>Tracheophyta</taxon>
        <taxon>Spermatophyta</taxon>
        <taxon>Magnoliopsida</taxon>
        <taxon>Ranunculales</taxon>
        <taxon>Ranunculaceae</taxon>
        <taxon>Coptidoideae</taxon>
        <taxon>Coptis</taxon>
    </lineage>
</organism>
<protein>
    <submittedName>
        <fullName evidence="1">Uncharacterized protein</fullName>
    </submittedName>
</protein>
<sequence length="498" mass="55500">MPSSCLQILHGRDYDMFGIDEQLSVLERIKEQHAESSKVSLPLLEASSSDLADHVFNELTTKEFQSTIGCSGAWLIQLYSSGSKRCAQFVNNWKRIASLLDGVGSTGMVELGEVQLATYLTERKPSRQPFFRQGVPSLVSFPPGCRSSDCLVRYHGDLSVDAVTDWFGTGILGLPRILYYSKEILLGQQFIAKSGHHKGALLNALYASLYPLSVDSVSCEQQFEVESAPAIVFMKDPGVKPVVLHGLILSVGTFNSSSFSDVMERNKQQDLLQLRSLTSLELGCDSQGYSRAGNETTTWYCVILAGRPSPELNKMRETMLRAQNILNEGELTANDIDTTLLPAAVALKEKRLAFTWLDGEAQKKLCFFYINSETSYKTCGPRRDISDLPQLIIVRYKRNTTQEGSKVEKKRTTIWDTFQEDNENLASQLVARYNGSVDNLEIIKWVSQIIEDGDSRDLPFFITKTPELIPEDTDPIWSRGAQSVLSTTKGINKGFKAV</sequence>
<accession>A0A835HCH3</accession>
<comment type="caution">
    <text evidence="1">The sequence shown here is derived from an EMBL/GenBank/DDBJ whole genome shotgun (WGS) entry which is preliminary data.</text>
</comment>
<dbReference type="AlphaFoldDB" id="A0A835HCH3"/>
<evidence type="ECO:0000313" key="2">
    <source>
        <dbReference type="Proteomes" id="UP000631114"/>
    </source>
</evidence>
<dbReference type="PANTHER" id="PTHR44303:SF2">
    <property type="entry name" value="DNAJ HOMOLOG SUBFAMILY C MEMBER 16"/>
    <property type="match status" value="1"/>
</dbReference>
<reference evidence="1 2" key="1">
    <citation type="submission" date="2020-10" db="EMBL/GenBank/DDBJ databases">
        <title>The Coptis chinensis genome and diversification of protoberbering-type alkaloids.</title>
        <authorList>
            <person name="Wang B."/>
            <person name="Shu S."/>
            <person name="Song C."/>
            <person name="Liu Y."/>
        </authorList>
    </citation>
    <scope>NUCLEOTIDE SEQUENCE [LARGE SCALE GENOMIC DNA]</scope>
    <source>
        <strain evidence="1">HL-2020</strain>
        <tissue evidence="1">Leaf</tissue>
    </source>
</reference>
<dbReference type="InterPro" id="IPR036249">
    <property type="entry name" value="Thioredoxin-like_sf"/>
</dbReference>
<name>A0A835HCH3_9MAGN</name>
<keyword evidence="2" id="KW-1185">Reference proteome</keyword>
<dbReference type="OrthoDB" id="767702at2759"/>
<dbReference type="Gene3D" id="3.40.30.10">
    <property type="entry name" value="Glutaredoxin"/>
    <property type="match status" value="1"/>
</dbReference>
<gene>
    <name evidence="1" type="ORF">IFM89_022251</name>
</gene>
<evidence type="ECO:0000313" key="1">
    <source>
        <dbReference type="EMBL" id="KAF9597890.1"/>
    </source>
</evidence>
<dbReference type="Proteomes" id="UP000631114">
    <property type="component" value="Unassembled WGS sequence"/>
</dbReference>
<dbReference type="SUPFAM" id="SSF52833">
    <property type="entry name" value="Thioredoxin-like"/>
    <property type="match status" value="1"/>
</dbReference>
<dbReference type="EMBL" id="JADFTS010000007">
    <property type="protein sequence ID" value="KAF9597890.1"/>
    <property type="molecule type" value="Genomic_DNA"/>
</dbReference>
<dbReference type="InterPro" id="IPR052448">
    <property type="entry name" value="DnaJ_C16_autophagy_reg"/>
</dbReference>